<name>A0A0G4IE38_9ALVE</name>
<protein>
    <recommendedName>
        <fullName evidence="3">Type VI secretion system tube protein Hcp</fullName>
    </recommendedName>
</protein>
<dbReference type="AlphaFoldDB" id="A0A0G4IE38"/>
<dbReference type="InterPro" id="IPR036624">
    <property type="entry name" value="Hcp1-lik_sf"/>
</dbReference>
<proteinExistence type="predicted"/>
<dbReference type="VEuPathDB" id="CryptoDB:Cvel_13547"/>
<sequence>MSSSFSLKTWGCFALFFFGMLNLAQAGTHYAFVKFEANGRTVTGNTDITNIGGEELPRGEWIQCKRVTYGLKRDIGTGARVSGHTHYDRIEFDMPQGPATPMLMQALERGHTVNATIKFFHNRRDGQEEKYMELSAFEGRLSDIQIVNRQRPDAEGTSTVEGEANMIVHYAYHSMNIEHVGEDGESSARFAWESSGLRA</sequence>
<evidence type="ECO:0008006" key="3">
    <source>
        <dbReference type="Google" id="ProtNLM"/>
    </source>
</evidence>
<evidence type="ECO:0000313" key="2">
    <source>
        <dbReference type="EMBL" id="CEM55453.1"/>
    </source>
</evidence>
<reference evidence="2" key="1">
    <citation type="submission" date="2014-11" db="EMBL/GenBank/DDBJ databases">
        <authorList>
            <person name="Otto D Thomas"/>
            <person name="Naeem Raeece"/>
        </authorList>
    </citation>
    <scope>NUCLEOTIDE SEQUENCE</scope>
</reference>
<feature type="signal peptide" evidence="1">
    <location>
        <begin position="1"/>
        <end position="26"/>
    </location>
</feature>
<feature type="chain" id="PRO_5005193038" description="Type VI secretion system tube protein Hcp" evidence="1">
    <location>
        <begin position="27"/>
        <end position="199"/>
    </location>
</feature>
<accession>A0A0G4IE38</accession>
<dbReference type="Pfam" id="PF05638">
    <property type="entry name" value="T6SS_HCP"/>
    <property type="match status" value="1"/>
</dbReference>
<dbReference type="Gene3D" id="2.30.110.20">
    <property type="entry name" value="Hcp1-like"/>
    <property type="match status" value="1"/>
</dbReference>
<dbReference type="EMBL" id="CDMZ01005877">
    <property type="protein sequence ID" value="CEM55453.1"/>
    <property type="molecule type" value="Genomic_DNA"/>
</dbReference>
<dbReference type="SUPFAM" id="SSF141452">
    <property type="entry name" value="Hcp1-like"/>
    <property type="match status" value="1"/>
</dbReference>
<organism evidence="2">
    <name type="scientific">Chromera velia CCMP2878</name>
    <dbReference type="NCBI Taxonomy" id="1169474"/>
    <lineage>
        <taxon>Eukaryota</taxon>
        <taxon>Sar</taxon>
        <taxon>Alveolata</taxon>
        <taxon>Colpodellida</taxon>
        <taxon>Chromeraceae</taxon>
        <taxon>Chromera</taxon>
    </lineage>
</organism>
<evidence type="ECO:0000256" key="1">
    <source>
        <dbReference type="SAM" id="SignalP"/>
    </source>
</evidence>
<keyword evidence="1" id="KW-0732">Signal</keyword>
<dbReference type="InterPro" id="IPR008514">
    <property type="entry name" value="T6SS_Hcp"/>
</dbReference>
<gene>
    <name evidence="2" type="ORF">Cvel_13547</name>
</gene>